<dbReference type="AlphaFoldDB" id="A0A1U6I3Q5"/>
<dbReference type="GO" id="GO:0006813">
    <property type="term" value="P:potassium ion transport"/>
    <property type="evidence" value="ECO:0007669"/>
    <property type="project" value="InterPro"/>
</dbReference>
<feature type="transmembrane region" description="Helical" evidence="10">
    <location>
        <begin position="50"/>
        <end position="68"/>
    </location>
</feature>
<keyword evidence="7" id="KW-0406">Ion transport</keyword>
<dbReference type="Pfam" id="PF00999">
    <property type="entry name" value="Na_H_Exchanger"/>
    <property type="match status" value="1"/>
</dbReference>
<comment type="subcellular location">
    <subcellularLocation>
        <location evidence="1">Cell membrane</location>
        <topology evidence="1">Multi-pass membrane protein</topology>
    </subcellularLocation>
</comment>
<dbReference type="InterPro" id="IPR036291">
    <property type="entry name" value="NAD(P)-bd_dom_sf"/>
</dbReference>
<feature type="transmembrane region" description="Helical" evidence="10">
    <location>
        <begin position="110"/>
        <end position="131"/>
    </location>
</feature>
<evidence type="ECO:0000256" key="6">
    <source>
        <dbReference type="ARBA" id="ARBA00022989"/>
    </source>
</evidence>
<dbReference type="GO" id="GO:1902600">
    <property type="term" value="P:proton transmembrane transport"/>
    <property type="evidence" value="ECO:0007669"/>
    <property type="project" value="InterPro"/>
</dbReference>
<organism evidence="13 14">
    <name type="scientific">Novosphingobium mathurense</name>
    <dbReference type="NCBI Taxonomy" id="428990"/>
    <lineage>
        <taxon>Bacteria</taxon>
        <taxon>Pseudomonadati</taxon>
        <taxon>Pseudomonadota</taxon>
        <taxon>Alphaproteobacteria</taxon>
        <taxon>Sphingomonadales</taxon>
        <taxon>Sphingomonadaceae</taxon>
        <taxon>Novosphingobium</taxon>
    </lineage>
</organism>
<feature type="transmembrane region" description="Helical" evidence="10">
    <location>
        <begin position="352"/>
        <end position="372"/>
    </location>
</feature>
<proteinExistence type="predicted"/>
<dbReference type="InterPro" id="IPR003148">
    <property type="entry name" value="RCK_N"/>
</dbReference>
<evidence type="ECO:0000313" key="14">
    <source>
        <dbReference type="Proteomes" id="UP000190989"/>
    </source>
</evidence>
<evidence type="ECO:0000313" key="13">
    <source>
        <dbReference type="EMBL" id="SLK02639.1"/>
    </source>
</evidence>
<dbReference type="Gene3D" id="1.20.1530.20">
    <property type="match status" value="1"/>
</dbReference>
<protein>
    <submittedName>
        <fullName evidence="13">Sodium/proton antiporter, CPA1 family</fullName>
    </submittedName>
</protein>
<feature type="transmembrane region" description="Helical" evidence="10">
    <location>
        <begin position="320"/>
        <end position="340"/>
    </location>
</feature>
<evidence type="ECO:0000256" key="10">
    <source>
        <dbReference type="SAM" id="Phobius"/>
    </source>
</evidence>
<accession>A0A1U6I3Q5</accession>
<feature type="domain" description="Cation/H+ exchanger transmembrane" evidence="11">
    <location>
        <begin position="41"/>
        <end position="410"/>
    </location>
</feature>
<feature type="transmembrane region" description="Helical" evidence="10">
    <location>
        <begin position="137"/>
        <end position="157"/>
    </location>
</feature>
<feature type="domain" description="RCK N-terminal" evidence="12">
    <location>
        <begin position="422"/>
        <end position="500"/>
    </location>
</feature>
<evidence type="ECO:0000256" key="2">
    <source>
        <dbReference type="ARBA" id="ARBA00022448"/>
    </source>
</evidence>
<dbReference type="STRING" id="428990.SAMN06295987_104120"/>
<feature type="transmembrane region" description="Helical" evidence="10">
    <location>
        <begin position="25"/>
        <end position="43"/>
    </location>
</feature>
<feature type="transmembrane region" description="Helical" evidence="10">
    <location>
        <begin position="263"/>
        <end position="279"/>
    </location>
</feature>
<dbReference type="Gene3D" id="3.40.50.720">
    <property type="entry name" value="NAD(P)-binding Rossmann-like Domain"/>
    <property type="match status" value="1"/>
</dbReference>
<evidence type="ECO:0000256" key="1">
    <source>
        <dbReference type="ARBA" id="ARBA00004651"/>
    </source>
</evidence>
<feature type="transmembrane region" description="Helical" evidence="10">
    <location>
        <begin position="201"/>
        <end position="226"/>
    </location>
</feature>
<dbReference type="Pfam" id="PF02254">
    <property type="entry name" value="TrkA_N"/>
    <property type="match status" value="1"/>
</dbReference>
<evidence type="ECO:0000256" key="9">
    <source>
        <dbReference type="SAM" id="MobiDB-lite"/>
    </source>
</evidence>
<dbReference type="GO" id="GO:0015297">
    <property type="term" value="F:antiporter activity"/>
    <property type="evidence" value="ECO:0007669"/>
    <property type="project" value="UniProtKB-KW"/>
</dbReference>
<keyword evidence="2" id="KW-0813">Transport</keyword>
<dbReference type="InterPro" id="IPR038770">
    <property type="entry name" value="Na+/solute_symporter_sf"/>
</dbReference>
<dbReference type="GO" id="GO:0005886">
    <property type="term" value="C:plasma membrane"/>
    <property type="evidence" value="ECO:0007669"/>
    <property type="project" value="UniProtKB-SubCell"/>
</dbReference>
<feature type="transmembrane region" description="Helical" evidence="10">
    <location>
        <begin position="238"/>
        <end position="257"/>
    </location>
</feature>
<feature type="transmembrane region" description="Helical" evidence="10">
    <location>
        <begin position="384"/>
        <end position="402"/>
    </location>
</feature>
<feature type="compositionally biased region" description="Polar residues" evidence="9">
    <location>
        <begin position="620"/>
        <end position="632"/>
    </location>
</feature>
<dbReference type="PANTHER" id="PTHR32507:SF0">
    <property type="entry name" value="NA(+)_H(+) ANTIPORTER 2-RELATED"/>
    <property type="match status" value="1"/>
</dbReference>
<reference evidence="14" key="1">
    <citation type="submission" date="2017-02" db="EMBL/GenBank/DDBJ databases">
        <authorList>
            <person name="Varghese N."/>
            <person name="Submissions S."/>
        </authorList>
    </citation>
    <scope>NUCLEOTIDE SEQUENCE [LARGE SCALE GENOMIC DNA]</scope>
    <source>
        <strain evidence="14">SM117</strain>
    </source>
</reference>
<evidence type="ECO:0000256" key="3">
    <source>
        <dbReference type="ARBA" id="ARBA00022449"/>
    </source>
</evidence>
<keyword evidence="6 10" id="KW-1133">Transmembrane helix</keyword>
<name>A0A1U6I3Q5_9SPHN</name>
<dbReference type="EMBL" id="FVZE01000004">
    <property type="protein sequence ID" value="SLK02639.1"/>
    <property type="molecule type" value="Genomic_DNA"/>
</dbReference>
<evidence type="ECO:0000256" key="4">
    <source>
        <dbReference type="ARBA" id="ARBA00022475"/>
    </source>
</evidence>
<evidence type="ECO:0000256" key="7">
    <source>
        <dbReference type="ARBA" id="ARBA00023065"/>
    </source>
</evidence>
<keyword evidence="4" id="KW-1003">Cell membrane</keyword>
<sequence>MNDPAARAFNNADNVEYALLMEHQALVFALIGVLGIGAQWIAWRTGWPAIALMLFAGVIAGPVTGLILPEQTFGELLEPMISVAVALILFEGGLNLNFRELRKTEGAVTRLVLIGVPVGWGLGAIACYYLAGLVWPVAILFAGILVVTGPTVVLPLLRQSNVAPRPRAILKWEAIVNDPIGALCAVITYEYLRRAEAGGTLIAVVVSLLAAAVVAGLIGYAVARLIAWSFPRGQVPEYLKAPVLLVAVISTFVLSNAIQQETGLLAVTVMGVAIANMRLDSLRDIHPFKENVTVLLISGVFVLLSASLDLEVLRQFEWRFIAFLIALLFIVRPVTVLLSLAFSRLPWNERLLLAWIAPRGVVAVAIAGLFALRLGKLGYADGSILVALSFAVVVATIVAHGFSVRHVARWLKVTGVQRKGLLIVGSTPWSLALAEQVRSLELPVTICDTSWQRLSATRQAGIPTYHGEILAESTEERLDLTQFQVLVAISQNEAYNALVCNEFAPDFGRDSVYQLGGMGDDEDHRSLPEALQGRAMFASGLGVEDIIAREQAGWTFRKTKISDRFDFSDARAVLPEGGDMLFLYRKDGKIRFFTHASRPAAEPGDVIVSYAPSRHPEASPSGQTTQTEEASA</sequence>
<feature type="transmembrane region" description="Helical" evidence="10">
    <location>
        <begin position="291"/>
        <end position="308"/>
    </location>
</feature>
<dbReference type="InterPro" id="IPR006153">
    <property type="entry name" value="Cation/H_exchanger_TM"/>
</dbReference>
<evidence type="ECO:0000256" key="8">
    <source>
        <dbReference type="ARBA" id="ARBA00023136"/>
    </source>
</evidence>
<feature type="region of interest" description="Disordered" evidence="9">
    <location>
        <begin position="609"/>
        <end position="632"/>
    </location>
</feature>
<feature type="transmembrane region" description="Helical" evidence="10">
    <location>
        <begin position="80"/>
        <end position="98"/>
    </location>
</feature>
<evidence type="ECO:0000259" key="12">
    <source>
        <dbReference type="Pfam" id="PF02254"/>
    </source>
</evidence>
<keyword evidence="8 10" id="KW-0472">Membrane</keyword>
<evidence type="ECO:0000259" key="11">
    <source>
        <dbReference type="Pfam" id="PF00999"/>
    </source>
</evidence>
<dbReference type="Proteomes" id="UP000190989">
    <property type="component" value="Unassembled WGS sequence"/>
</dbReference>
<keyword evidence="3" id="KW-0050">Antiport</keyword>
<dbReference type="SUPFAM" id="SSF51735">
    <property type="entry name" value="NAD(P)-binding Rossmann-fold domains"/>
    <property type="match status" value="1"/>
</dbReference>
<keyword evidence="5 10" id="KW-0812">Transmembrane</keyword>
<evidence type="ECO:0000256" key="5">
    <source>
        <dbReference type="ARBA" id="ARBA00022692"/>
    </source>
</evidence>
<keyword evidence="14" id="KW-1185">Reference proteome</keyword>
<gene>
    <name evidence="13" type="ORF">SAMN06295987_104120</name>
</gene>
<dbReference type="PANTHER" id="PTHR32507">
    <property type="entry name" value="NA(+)/H(+) ANTIPORTER 1"/>
    <property type="match status" value="1"/>
</dbReference>